<keyword evidence="5" id="KW-0378">Hydrolase</keyword>
<evidence type="ECO:0000256" key="1">
    <source>
        <dbReference type="ARBA" id="ARBA00009547"/>
    </source>
</evidence>
<evidence type="ECO:0000256" key="2">
    <source>
        <dbReference type="ARBA" id="ARBA00022722"/>
    </source>
</evidence>
<dbReference type="VEuPathDB" id="TriTrypDB:BSAL_09305"/>
<keyword evidence="6" id="KW-1015">Disulfide bond</keyword>
<dbReference type="CDD" id="cd11010">
    <property type="entry name" value="S1-P1_nuclease"/>
    <property type="match status" value="1"/>
</dbReference>
<dbReference type="Gene3D" id="1.10.575.10">
    <property type="entry name" value="P1 Nuclease"/>
    <property type="match status" value="1"/>
</dbReference>
<dbReference type="PANTHER" id="PTHR33146:SF10">
    <property type="entry name" value="STRAND-SPECIFIC NUCLEASE, PUTATIVE-RELATED"/>
    <property type="match status" value="1"/>
</dbReference>
<keyword evidence="7" id="KW-0325">Glycoprotein</keyword>
<dbReference type="GO" id="GO:0046872">
    <property type="term" value="F:metal ion binding"/>
    <property type="evidence" value="ECO:0007669"/>
    <property type="project" value="UniProtKB-KW"/>
</dbReference>
<dbReference type="InterPro" id="IPR008947">
    <property type="entry name" value="PLipase_C/P1_nuclease_dom_sf"/>
</dbReference>
<dbReference type="GO" id="GO:0003676">
    <property type="term" value="F:nucleic acid binding"/>
    <property type="evidence" value="ECO:0007669"/>
    <property type="project" value="InterPro"/>
</dbReference>
<keyword evidence="8" id="KW-0732">Signal</keyword>
<evidence type="ECO:0000313" key="9">
    <source>
        <dbReference type="EMBL" id="CUG87235.1"/>
    </source>
</evidence>
<dbReference type="OMA" id="HYIDIPF"/>
<evidence type="ECO:0000256" key="4">
    <source>
        <dbReference type="ARBA" id="ARBA00022759"/>
    </source>
</evidence>
<dbReference type="InterPro" id="IPR003154">
    <property type="entry name" value="S1/P1nuclease"/>
</dbReference>
<reference evidence="10" key="1">
    <citation type="submission" date="2015-09" db="EMBL/GenBank/DDBJ databases">
        <authorList>
            <consortium name="Pathogen Informatics"/>
        </authorList>
    </citation>
    <scope>NUCLEOTIDE SEQUENCE [LARGE SCALE GENOMIC DNA]</scope>
    <source>
        <strain evidence="10">Lake Konstanz</strain>
    </source>
</reference>
<feature type="signal peptide" evidence="8">
    <location>
        <begin position="1"/>
        <end position="19"/>
    </location>
</feature>
<proteinExistence type="inferred from homology"/>
<protein>
    <submittedName>
        <fullName evidence="9">p1 S1 nuclease, putative</fullName>
    </submittedName>
</protein>
<sequence>MLAKSLILAVVLAASTTQAWWCTGHMTVAWIAKQTMSSTAYEAVNSIATSLSAAGPFPQSPDFVQMACWADDLKSQGLEPMAGWHFINQVYDPSNYPVAQWPIQDENVEVLITQLDKTLKERVKSHTPAWDIAFALANLVHFYGDIHQPLHCAELFSSTYTTGDRGGNDQSVTVDGTTTKLHFVWDSVCWEYNQELTRPLSTSDYATVQTFGQYLQNTYTFTSSQMKEWNSTVMAQESLQDAIQYAYPGTYNGMTISSAYLATCKPVAEGRVALAGYRLGNELEFLFGSSQTFDKLDEEAQGALAKKVRERVIRHIVRLENTKAERRAEILAMRQQKQ</sequence>
<dbReference type="GO" id="GO:0006308">
    <property type="term" value="P:DNA catabolic process"/>
    <property type="evidence" value="ECO:0007669"/>
    <property type="project" value="InterPro"/>
</dbReference>
<keyword evidence="3" id="KW-0479">Metal-binding</keyword>
<evidence type="ECO:0000256" key="8">
    <source>
        <dbReference type="SAM" id="SignalP"/>
    </source>
</evidence>
<accession>A0A0S4JAL3</accession>
<gene>
    <name evidence="9" type="ORF">BSAL_09305</name>
</gene>
<dbReference type="PANTHER" id="PTHR33146">
    <property type="entry name" value="ENDONUCLEASE 4"/>
    <property type="match status" value="1"/>
</dbReference>
<evidence type="ECO:0000256" key="5">
    <source>
        <dbReference type="ARBA" id="ARBA00022801"/>
    </source>
</evidence>
<dbReference type="Proteomes" id="UP000051952">
    <property type="component" value="Unassembled WGS sequence"/>
</dbReference>
<keyword evidence="4" id="KW-0255">Endonuclease</keyword>
<dbReference type="GO" id="GO:0004519">
    <property type="term" value="F:endonuclease activity"/>
    <property type="evidence" value="ECO:0007669"/>
    <property type="project" value="UniProtKB-KW"/>
</dbReference>
<evidence type="ECO:0000313" key="10">
    <source>
        <dbReference type="Proteomes" id="UP000051952"/>
    </source>
</evidence>
<keyword evidence="2" id="KW-0540">Nuclease</keyword>
<evidence type="ECO:0000256" key="7">
    <source>
        <dbReference type="ARBA" id="ARBA00023180"/>
    </source>
</evidence>
<dbReference type="OrthoDB" id="441446at2759"/>
<dbReference type="EMBL" id="CYKH01001477">
    <property type="protein sequence ID" value="CUG87235.1"/>
    <property type="molecule type" value="Genomic_DNA"/>
</dbReference>
<dbReference type="AlphaFoldDB" id="A0A0S4JAL3"/>
<dbReference type="SUPFAM" id="SSF48537">
    <property type="entry name" value="Phospholipase C/P1 nuclease"/>
    <property type="match status" value="1"/>
</dbReference>
<feature type="chain" id="PRO_5006622171" evidence="8">
    <location>
        <begin position="20"/>
        <end position="338"/>
    </location>
</feature>
<organism evidence="9 10">
    <name type="scientific">Bodo saltans</name>
    <name type="common">Flagellated protozoan</name>
    <dbReference type="NCBI Taxonomy" id="75058"/>
    <lineage>
        <taxon>Eukaryota</taxon>
        <taxon>Discoba</taxon>
        <taxon>Euglenozoa</taxon>
        <taxon>Kinetoplastea</taxon>
        <taxon>Metakinetoplastina</taxon>
        <taxon>Eubodonida</taxon>
        <taxon>Bodonidae</taxon>
        <taxon>Bodo</taxon>
    </lineage>
</organism>
<evidence type="ECO:0000256" key="3">
    <source>
        <dbReference type="ARBA" id="ARBA00022723"/>
    </source>
</evidence>
<comment type="similarity">
    <text evidence="1">Belongs to the nuclease type I family.</text>
</comment>
<keyword evidence="10" id="KW-1185">Reference proteome</keyword>
<dbReference type="GO" id="GO:0016788">
    <property type="term" value="F:hydrolase activity, acting on ester bonds"/>
    <property type="evidence" value="ECO:0007669"/>
    <property type="project" value="InterPro"/>
</dbReference>
<name>A0A0S4JAL3_BODSA</name>
<dbReference type="Pfam" id="PF02265">
    <property type="entry name" value="S1-P1_nuclease"/>
    <property type="match status" value="1"/>
</dbReference>
<evidence type="ECO:0000256" key="6">
    <source>
        <dbReference type="ARBA" id="ARBA00023157"/>
    </source>
</evidence>